<keyword evidence="6" id="KW-1185">Reference proteome</keyword>
<gene>
    <name evidence="5" type="primary">yybR_2</name>
    <name evidence="5" type="ORF">TRM7615_03167</name>
</gene>
<dbReference type="Gene3D" id="1.10.10.10">
    <property type="entry name" value="Winged helix-like DNA-binding domain superfamily/Winged helix DNA-binding domain"/>
    <property type="match status" value="1"/>
</dbReference>
<dbReference type="SUPFAM" id="SSF55718">
    <property type="entry name" value="SCP-like"/>
    <property type="match status" value="1"/>
</dbReference>
<sequence length="247" mass="27771">MRQGDVMTSAKPYGLLCPVSKACDVLGARWTLPILCEMWAGETRFNDIWRAVGGVSPTVLSRRLTEMEQAGLVVRVKDPASGTIDYMRTQKAIDLEPALVALGRWSQRNIDAEMALSYDLSTLMWAMRRLDTSSFPNRRIVIRFKFNESSGAHDKYWLLFRPGFPLEICVDVPGFDVDVFVETTEHSFAAVILGRSTIEREIGDERLFITGDAFMMENLSDWFPRSNYANTGDVLQTRGATHTVGSC</sequence>
<dbReference type="PROSITE" id="PS51118">
    <property type="entry name" value="HTH_HXLR"/>
    <property type="match status" value="1"/>
</dbReference>
<evidence type="ECO:0000313" key="5">
    <source>
        <dbReference type="EMBL" id="SPJ29646.1"/>
    </source>
</evidence>
<dbReference type="PANTHER" id="PTHR33204:SF37">
    <property type="entry name" value="HTH-TYPE TRANSCRIPTIONAL REGULATOR YODB"/>
    <property type="match status" value="1"/>
</dbReference>
<dbReference type="InterPro" id="IPR036527">
    <property type="entry name" value="SCP2_sterol-bd_dom_sf"/>
</dbReference>
<dbReference type="InterPro" id="IPR036390">
    <property type="entry name" value="WH_DNA-bd_sf"/>
</dbReference>
<dbReference type="GO" id="GO:0003677">
    <property type="term" value="F:DNA binding"/>
    <property type="evidence" value="ECO:0007669"/>
    <property type="project" value="UniProtKB-KW"/>
</dbReference>
<dbReference type="Pfam" id="PF01638">
    <property type="entry name" value="HxlR"/>
    <property type="match status" value="1"/>
</dbReference>
<keyword evidence="3" id="KW-0804">Transcription</keyword>
<dbReference type="InterPro" id="IPR036388">
    <property type="entry name" value="WH-like_DNA-bd_sf"/>
</dbReference>
<dbReference type="InterPro" id="IPR011991">
    <property type="entry name" value="ArsR-like_HTH"/>
</dbReference>
<feature type="domain" description="HTH hxlR-type" evidence="4">
    <location>
        <begin position="17"/>
        <end position="114"/>
    </location>
</feature>
<dbReference type="EMBL" id="ONZG01000008">
    <property type="protein sequence ID" value="SPJ29646.1"/>
    <property type="molecule type" value="Genomic_DNA"/>
</dbReference>
<keyword evidence="1" id="KW-0805">Transcription regulation</keyword>
<evidence type="ECO:0000313" key="6">
    <source>
        <dbReference type="Proteomes" id="UP000244898"/>
    </source>
</evidence>
<organism evidence="5 6">
    <name type="scientific">Falsiruegeria mediterranea M17</name>
    <dbReference type="NCBI Taxonomy" id="1200281"/>
    <lineage>
        <taxon>Bacteria</taxon>
        <taxon>Pseudomonadati</taxon>
        <taxon>Pseudomonadota</taxon>
        <taxon>Alphaproteobacteria</taxon>
        <taxon>Rhodobacterales</taxon>
        <taxon>Roseobacteraceae</taxon>
        <taxon>Falsiruegeria</taxon>
    </lineage>
</organism>
<protein>
    <submittedName>
        <fullName evidence="5">Putative HTH-type transcriptional regulator YybR</fullName>
    </submittedName>
</protein>
<dbReference type="Proteomes" id="UP000244898">
    <property type="component" value="Unassembled WGS sequence"/>
</dbReference>
<accession>A0A2R8CBA5</accession>
<name>A0A2R8CBA5_9RHOB</name>
<evidence type="ECO:0000256" key="3">
    <source>
        <dbReference type="ARBA" id="ARBA00023163"/>
    </source>
</evidence>
<dbReference type="AlphaFoldDB" id="A0A2R8CBA5"/>
<dbReference type="GO" id="GO:0006355">
    <property type="term" value="P:regulation of DNA-templated transcription"/>
    <property type="evidence" value="ECO:0007669"/>
    <property type="project" value="UniProtKB-ARBA"/>
</dbReference>
<dbReference type="CDD" id="cd00090">
    <property type="entry name" value="HTH_ARSR"/>
    <property type="match status" value="1"/>
</dbReference>
<dbReference type="PANTHER" id="PTHR33204">
    <property type="entry name" value="TRANSCRIPTIONAL REGULATOR, MARR FAMILY"/>
    <property type="match status" value="1"/>
</dbReference>
<evidence type="ECO:0000259" key="4">
    <source>
        <dbReference type="PROSITE" id="PS51118"/>
    </source>
</evidence>
<dbReference type="SUPFAM" id="SSF46785">
    <property type="entry name" value="Winged helix' DNA-binding domain"/>
    <property type="match status" value="1"/>
</dbReference>
<dbReference type="InterPro" id="IPR002577">
    <property type="entry name" value="HTH_HxlR"/>
</dbReference>
<keyword evidence="2" id="KW-0238">DNA-binding</keyword>
<reference evidence="6" key="1">
    <citation type="submission" date="2018-03" db="EMBL/GenBank/DDBJ databases">
        <authorList>
            <person name="Rodrigo-Torres L."/>
            <person name="Arahal R. D."/>
            <person name="Lucena T."/>
        </authorList>
    </citation>
    <scope>NUCLEOTIDE SEQUENCE [LARGE SCALE GENOMIC DNA]</scope>
    <source>
        <strain evidence="6">CECT 7615</strain>
    </source>
</reference>
<evidence type="ECO:0000256" key="2">
    <source>
        <dbReference type="ARBA" id="ARBA00023125"/>
    </source>
</evidence>
<proteinExistence type="predicted"/>
<evidence type="ECO:0000256" key="1">
    <source>
        <dbReference type="ARBA" id="ARBA00023015"/>
    </source>
</evidence>